<dbReference type="SUPFAM" id="SSF56112">
    <property type="entry name" value="Protein kinase-like (PK-like)"/>
    <property type="match status" value="1"/>
</dbReference>
<proteinExistence type="predicted"/>
<organism evidence="1 2">
    <name type="scientific">Diversispora eburnea</name>
    <dbReference type="NCBI Taxonomy" id="1213867"/>
    <lineage>
        <taxon>Eukaryota</taxon>
        <taxon>Fungi</taxon>
        <taxon>Fungi incertae sedis</taxon>
        <taxon>Mucoromycota</taxon>
        <taxon>Glomeromycotina</taxon>
        <taxon>Glomeromycetes</taxon>
        <taxon>Diversisporales</taxon>
        <taxon>Diversisporaceae</taxon>
        <taxon>Diversispora</taxon>
    </lineage>
</organism>
<name>A0A9N8YQT7_9GLOM</name>
<keyword evidence="2" id="KW-1185">Reference proteome</keyword>
<protein>
    <submittedName>
        <fullName evidence="1">1025_t:CDS:1</fullName>
    </submittedName>
</protein>
<comment type="caution">
    <text evidence="1">The sequence shown here is derived from an EMBL/GenBank/DDBJ whole genome shotgun (WGS) entry which is preliminary data.</text>
</comment>
<dbReference type="GO" id="GO:0004674">
    <property type="term" value="F:protein serine/threonine kinase activity"/>
    <property type="evidence" value="ECO:0007669"/>
    <property type="project" value="TreeGrafter"/>
</dbReference>
<accession>A0A9N8YQT7</accession>
<sequence>MSVNNNNPADRLSTGMRRDWRSGYTPIDELLQEMRLEFPNPAQHLNWIPFEEFVNCIFTAKGGFSTIYEATWSTSGKTVSLKSLNNSQNLSIEYLNELKKNWILFLQPQFLRCYGITQQPTTGEFMMVMQYAPCGDLRSLRNNNTLRKRPPIPINTPSFYSNLMISCWDPNPSKRPDFENISKIIYHWLVDDSLEASLRKGSSKSALKSSSKKQHPDAVYFSRILDFPEIKESRRRQYHSLNIPRSETSTSNQLLFAPLQNSHTLRNSYNNPPTFRDANTFSTNTKFSPPKDTYSFLSQPPPPPPGIQSERSLNNPRGIQNVISIFIPDDDIKTLQTFWATEGRNMSRKSLSNLI</sequence>
<dbReference type="EMBL" id="CAJVPK010000063">
    <property type="protein sequence ID" value="CAG8440899.1"/>
    <property type="molecule type" value="Genomic_DNA"/>
</dbReference>
<evidence type="ECO:0000313" key="2">
    <source>
        <dbReference type="Proteomes" id="UP000789706"/>
    </source>
</evidence>
<dbReference type="PANTHER" id="PTHR44329:SF289">
    <property type="entry name" value="SERINE_THREONINE-PROTEIN KINASE VIK"/>
    <property type="match status" value="1"/>
</dbReference>
<dbReference type="PANTHER" id="PTHR44329">
    <property type="entry name" value="SERINE/THREONINE-PROTEIN KINASE TNNI3K-RELATED"/>
    <property type="match status" value="1"/>
</dbReference>
<dbReference type="Proteomes" id="UP000789706">
    <property type="component" value="Unassembled WGS sequence"/>
</dbReference>
<evidence type="ECO:0000313" key="1">
    <source>
        <dbReference type="EMBL" id="CAG8440899.1"/>
    </source>
</evidence>
<dbReference type="Gene3D" id="1.10.510.10">
    <property type="entry name" value="Transferase(Phosphotransferase) domain 1"/>
    <property type="match status" value="2"/>
</dbReference>
<dbReference type="OrthoDB" id="6718656at2759"/>
<dbReference type="InterPro" id="IPR051681">
    <property type="entry name" value="Ser/Thr_Kinases-Pseudokinases"/>
</dbReference>
<gene>
    <name evidence="1" type="ORF">DEBURN_LOCUS1428</name>
</gene>
<dbReference type="AlphaFoldDB" id="A0A9N8YQT7"/>
<reference evidence="1" key="1">
    <citation type="submission" date="2021-06" db="EMBL/GenBank/DDBJ databases">
        <authorList>
            <person name="Kallberg Y."/>
            <person name="Tangrot J."/>
            <person name="Rosling A."/>
        </authorList>
    </citation>
    <scope>NUCLEOTIDE SEQUENCE</scope>
    <source>
        <strain evidence="1">AZ414A</strain>
    </source>
</reference>
<dbReference type="InterPro" id="IPR011009">
    <property type="entry name" value="Kinase-like_dom_sf"/>
</dbReference>